<dbReference type="Proteomes" id="UP000694551">
    <property type="component" value="Unplaced"/>
</dbReference>
<dbReference type="GO" id="GO:0006508">
    <property type="term" value="P:proteolysis"/>
    <property type="evidence" value="ECO:0007669"/>
    <property type="project" value="InterPro"/>
</dbReference>
<dbReference type="PROSITE" id="PS00141">
    <property type="entry name" value="ASP_PROTEASE"/>
    <property type="match status" value="1"/>
</dbReference>
<evidence type="ECO:0000313" key="4">
    <source>
        <dbReference type="Proteomes" id="UP000694551"/>
    </source>
</evidence>
<name>A0A8D0FQW2_STROC</name>
<sequence>MKDLGNRELGTTWTESPPHITLPVGASEYAESVDCDNLLDPDTVNPKREPGLCPPLAGDHPWVKVRQEALAMLRSRGDSGFGSARTPQIFWAQTVTQGRPLIKCTLTKAEGSVELTGILDTGADATVISTSRLAVSSGLVVML</sequence>
<dbReference type="InterPro" id="IPR021109">
    <property type="entry name" value="Peptidase_aspartic_dom_sf"/>
</dbReference>
<dbReference type="Gene3D" id="2.40.70.10">
    <property type="entry name" value="Acid Proteases"/>
    <property type="match status" value="1"/>
</dbReference>
<dbReference type="InterPro" id="IPR001995">
    <property type="entry name" value="Peptidase_A2_cat"/>
</dbReference>
<dbReference type="SUPFAM" id="SSF50630">
    <property type="entry name" value="Acid proteases"/>
    <property type="match status" value="1"/>
</dbReference>
<dbReference type="AlphaFoldDB" id="A0A8D0FQW2"/>
<keyword evidence="1" id="KW-0378">Hydrolase</keyword>
<organism evidence="3 4">
    <name type="scientific">Strix occidentalis caurina</name>
    <name type="common">northern spotted owl</name>
    <dbReference type="NCBI Taxonomy" id="311401"/>
    <lineage>
        <taxon>Eukaryota</taxon>
        <taxon>Metazoa</taxon>
        <taxon>Chordata</taxon>
        <taxon>Craniata</taxon>
        <taxon>Vertebrata</taxon>
        <taxon>Euteleostomi</taxon>
        <taxon>Archelosauria</taxon>
        <taxon>Archosauria</taxon>
        <taxon>Dinosauria</taxon>
        <taxon>Saurischia</taxon>
        <taxon>Theropoda</taxon>
        <taxon>Coelurosauria</taxon>
        <taxon>Aves</taxon>
        <taxon>Neognathae</taxon>
        <taxon>Neoaves</taxon>
        <taxon>Telluraves</taxon>
        <taxon>Strigiformes</taxon>
        <taxon>Strigidae</taxon>
        <taxon>Strix</taxon>
    </lineage>
</organism>
<dbReference type="Ensembl" id="ENSSOCT00000019434.1">
    <property type="protein sequence ID" value="ENSSOCP00000018955.1"/>
    <property type="gene ID" value="ENSSOCG00000014197.1"/>
</dbReference>
<evidence type="ECO:0000259" key="2">
    <source>
        <dbReference type="PROSITE" id="PS50175"/>
    </source>
</evidence>
<feature type="domain" description="Peptidase A2" evidence="2">
    <location>
        <begin position="115"/>
        <end position="129"/>
    </location>
</feature>
<reference evidence="3" key="2">
    <citation type="submission" date="2025-09" db="UniProtKB">
        <authorList>
            <consortium name="Ensembl"/>
        </authorList>
    </citation>
    <scope>IDENTIFICATION</scope>
</reference>
<protein>
    <recommendedName>
        <fullName evidence="2">Peptidase A2 domain-containing protein</fullName>
    </recommendedName>
</protein>
<evidence type="ECO:0000313" key="3">
    <source>
        <dbReference type="Ensembl" id="ENSSOCP00000018955.1"/>
    </source>
</evidence>
<evidence type="ECO:0000256" key="1">
    <source>
        <dbReference type="ARBA" id="ARBA00022801"/>
    </source>
</evidence>
<reference evidence="3" key="1">
    <citation type="submission" date="2025-08" db="UniProtKB">
        <authorList>
            <consortium name="Ensembl"/>
        </authorList>
    </citation>
    <scope>IDENTIFICATION</scope>
</reference>
<dbReference type="PROSITE" id="PS50175">
    <property type="entry name" value="ASP_PROT_RETROV"/>
    <property type="match status" value="1"/>
</dbReference>
<dbReference type="GO" id="GO:0004190">
    <property type="term" value="F:aspartic-type endopeptidase activity"/>
    <property type="evidence" value="ECO:0007669"/>
    <property type="project" value="InterPro"/>
</dbReference>
<dbReference type="InterPro" id="IPR001969">
    <property type="entry name" value="Aspartic_peptidase_AS"/>
</dbReference>
<keyword evidence="4" id="KW-1185">Reference proteome</keyword>
<accession>A0A8D0FQW2</accession>
<proteinExistence type="predicted"/>